<dbReference type="Gene3D" id="1.10.30.10">
    <property type="entry name" value="High mobility group box domain"/>
    <property type="match status" value="1"/>
</dbReference>
<dbReference type="OrthoDB" id="338531at2759"/>
<sequence>MVDQGRSLHVGVASAIFNQYPPPLAKYEDVVASRQLFMTTLEKLHAAMASKFMIPIIGGRDLDLHKLFVEVTSRGGIEKILREKRWKDVTATFNFPSTATNASFVLRKYYYSLLQHYERIYYFKAQDQSAASAGVLQTPSATPVSIPPGFGKMPPTPAPAQVANVQQPRVNTIEFVSGAHTATSVGFPVIGVIDGKFESGYLVTVTMGKEKLKGVMYQTPPVKINQVLPQTSGVSTGKTDSGPTTSSMHRRRRRRKKSEMRKRDPTHPKPNRSGYNFFFAEQHARLKPLHPGKDREISRMIGELWNKLKDDEKVVYQEKAKKDKERYQMEMEDYKERQKVNQVISDAIPIQQRFPDVDVEMMEVNAKKEGTERNAPETPDNESDSSKSEESEEDEDEDEDEDDEMIEKDDENFSDAETSPLLVGLGGTTVESGNAGTFETSAAAAAAVGEFQVEVVKGDEETTGYEESDGSLEAGRHLHGEKRQDSPPGFENSIINPPVS</sequence>
<dbReference type="FunFam" id="1.10.30.10:FF:000055">
    <property type="entry name" value="High mobility group B protein 15"/>
    <property type="match status" value="1"/>
</dbReference>
<feature type="DNA-binding region" description="HMG box" evidence="6">
    <location>
        <begin position="268"/>
        <end position="335"/>
    </location>
</feature>
<feature type="compositionally biased region" description="Basic and acidic residues" evidence="7">
    <location>
        <begin position="366"/>
        <end position="375"/>
    </location>
</feature>
<keyword evidence="11" id="KW-1185">Reference proteome</keyword>
<dbReference type="SUPFAM" id="SSF47095">
    <property type="entry name" value="HMG-box"/>
    <property type="match status" value="1"/>
</dbReference>
<dbReference type="CDD" id="cd16872">
    <property type="entry name" value="ARID_HMGB9-like"/>
    <property type="match status" value="1"/>
</dbReference>
<dbReference type="PANTHER" id="PTHR46691:SF3">
    <property type="entry name" value="HIGH MOBILITY GROUP B PROTEIN 15"/>
    <property type="match status" value="1"/>
</dbReference>
<proteinExistence type="predicted"/>
<accession>A0A0J8CMU6</accession>
<dbReference type="GO" id="GO:0000400">
    <property type="term" value="F:four-way junction DNA binding"/>
    <property type="evidence" value="ECO:0007669"/>
    <property type="project" value="EnsemblPlants"/>
</dbReference>
<dbReference type="Gramene" id="KMT14857">
    <property type="protein sequence ID" value="KMT14857"/>
    <property type="gene ID" value="BVRB_3g065800"/>
</dbReference>
<dbReference type="SMART" id="SM00501">
    <property type="entry name" value="BRIGHT"/>
    <property type="match status" value="1"/>
</dbReference>
<keyword evidence="1" id="KW-0805">Transcription regulation</keyword>
<comment type="function">
    <text evidence="5">Binds preferentially DNA with A/T-rich content.</text>
</comment>
<dbReference type="Pfam" id="PF01388">
    <property type="entry name" value="ARID"/>
    <property type="match status" value="1"/>
</dbReference>
<evidence type="ECO:0008006" key="12">
    <source>
        <dbReference type="Google" id="ProtNLM"/>
    </source>
</evidence>
<feature type="domain" description="ARID" evidence="9">
    <location>
        <begin position="31"/>
        <end position="122"/>
    </location>
</feature>
<feature type="compositionally biased region" description="Acidic residues" evidence="7">
    <location>
        <begin position="390"/>
        <end position="414"/>
    </location>
</feature>
<dbReference type="InterPro" id="IPR001606">
    <property type="entry name" value="ARID_dom"/>
</dbReference>
<evidence type="ECO:0000259" key="9">
    <source>
        <dbReference type="PROSITE" id="PS51011"/>
    </source>
</evidence>
<dbReference type="eggNOG" id="KOG0381">
    <property type="taxonomic scope" value="Eukaryota"/>
</dbReference>
<evidence type="ECO:0000256" key="3">
    <source>
        <dbReference type="ARBA" id="ARBA00023163"/>
    </source>
</evidence>
<dbReference type="PROSITE" id="PS51011">
    <property type="entry name" value="ARID"/>
    <property type="match status" value="1"/>
</dbReference>
<dbReference type="eggNOG" id="KOG2744">
    <property type="taxonomic scope" value="Eukaryota"/>
</dbReference>
<dbReference type="KEGG" id="bvg:104889803"/>
<dbReference type="SMART" id="SM00398">
    <property type="entry name" value="HMG"/>
    <property type="match status" value="1"/>
</dbReference>
<dbReference type="Pfam" id="PF00505">
    <property type="entry name" value="HMG_box"/>
    <property type="match status" value="1"/>
</dbReference>
<dbReference type="CDD" id="cd22009">
    <property type="entry name" value="HMG-box_AtHMGB9-like"/>
    <property type="match status" value="1"/>
</dbReference>
<dbReference type="GO" id="GO:0005634">
    <property type="term" value="C:nucleus"/>
    <property type="evidence" value="ECO:0007669"/>
    <property type="project" value="UniProtKB-UniRule"/>
</dbReference>
<dbReference type="InterPro" id="IPR036910">
    <property type="entry name" value="HMG_box_dom_sf"/>
</dbReference>
<dbReference type="FunFam" id="1.10.150.60:FF:000022">
    <property type="entry name" value="High mobility group B protein 15"/>
    <property type="match status" value="1"/>
</dbReference>
<dbReference type="SMART" id="SM01014">
    <property type="entry name" value="ARID"/>
    <property type="match status" value="1"/>
</dbReference>
<dbReference type="GO" id="GO:0009846">
    <property type="term" value="P:pollen germination"/>
    <property type="evidence" value="ECO:0007669"/>
    <property type="project" value="EnsemblPlants"/>
</dbReference>
<dbReference type="OMA" id="EQNVDMA"/>
<dbReference type="AlphaFoldDB" id="A0A0J8CMU6"/>
<dbReference type="GO" id="GO:0090406">
    <property type="term" value="C:pollen tube"/>
    <property type="evidence" value="ECO:0007669"/>
    <property type="project" value="EnsemblPlants"/>
</dbReference>
<keyword evidence="4 6" id="KW-0539">Nucleus</keyword>
<protein>
    <recommendedName>
        <fullName evidence="12">HMG box domain-containing protein</fullName>
    </recommendedName>
</protein>
<evidence type="ECO:0000256" key="5">
    <source>
        <dbReference type="ARBA" id="ARBA00054600"/>
    </source>
</evidence>
<feature type="region of interest" description="Disordered" evidence="7">
    <location>
        <begin position="457"/>
        <end position="500"/>
    </location>
</feature>
<evidence type="ECO:0000256" key="2">
    <source>
        <dbReference type="ARBA" id="ARBA00023125"/>
    </source>
</evidence>
<feature type="compositionally biased region" description="Basic and acidic residues" evidence="7">
    <location>
        <begin position="474"/>
        <end position="485"/>
    </location>
</feature>
<evidence type="ECO:0000313" key="10">
    <source>
        <dbReference type="EMBL" id="KMT14857.1"/>
    </source>
</evidence>
<dbReference type="PANTHER" id="PTHR46691">
    <property type="entry name" value="HIGH MOBILITY GROUP B PROTEIN 9"/>
    <property type="match status" value="1"/>
</dbReference>
<dbReference type="PRINTS" id="PR00886">
    <property type="entry name" value="HIGHMOBLTY12"/>
</dbReference>
<evidence type="ECO:0000259" key="8">
    <source>
        <dbReference type="PROSITE" id="PS50118"/>
    </source>
</evidence>
<feature type="compositionally biased region" description="Polar residues" evidence="7">
    <location>
        <begin position="227"/>
        <end position="245"/>
    </location>
</feature>
<dbReference type="EMBL" id="KQ090066">
    <property type="protein sequence ID" value="KMT14857.1"/>
    <property type="molecule type" value="Genomic_DNA"/>
</dbReference>
<evidence type="ECO:0000313" key="11">
    <source>
        <dbReference type="Proteomes" id="UP000035740"/>
    </source>
</evidence>
<dbReference type="Proteomes" id="UP000035740">
    <property type="component" value="Chromosome 3"/>
</dbReference>
<reference evidence="10 11" key="1">
    <citation type="journal article" date="2014" name="Nature">
        <title>The genome of the recently domesticated crop plant sugar beet (Beta vulgaris).</title>
        <authorList>
            <person name="Dohm J.C."/>
            <person name="Minoche A.E."/>
            <person name="Holtgrawe D."/>
            <person name="Capella-Gutierrez S."/>
            <person name="Zakrzewski F."/>
            <person name="Tafer H."/>
            <person name="Rupp O."/>
            <person name="Sorensen T.R."/>
            <person name="Stracke R."/>
            <person name="Reinhardt R."/>
            <person name="Goesmann A."/>
            <person name="Kraft T."/>
            <person name="Schulz B."/>
            <person name="Stadler P.F."/>
            <person name="Schmidt T."/>
            <person name="Gabaldon T."/>
            <person name="Lehrach H."/>
            <person name="Weisshaar B."/>
            <person name="Himmelbauer H."/>
        </authorList>
    </citation>
    <scope>NUCLEOTIDE SEQUENCE [LARGE SCALE GENOMIC DNA]</scope>
    <source>
        <tissue evidence="10">Taproot</tissue>
    </source>
</reference>
<dbReference type="SUPFAM" id="SSF46774">
    <property type="entry name" value="ARID-like"/>
    <property type="match status" value="1"/>
</dbReference>
<name>A0A0J8CMU6_BETVV</name>
<dbReference type="GO" id="GO:0000976">
    <property type="term" value="F:transcription cis-regulatory region binding"/>
    <property type="evidence" value="ECO:0007669"/>
    <property type="project" value="EnsemblPlants"/>
</dbReference>
<dbReference type="PROSITE" id="PS50118">
    <property type="entry name" value="HMG_BOX_2"/>
    <property type="match status" value="1"/>
</dbReference>
<feature type="region of interest" description="Disordered" evidence="7">
    <location>
        <begin position="226"/>
        <end position="276"/>
    </location>
</feature>
<dbReference type="InterPro" id="IPR009071">
    <property type="entry name" value="HMG_box_dom"/>
</dbReference>
<evidence type="ECO:0000256" key="6">
    <source>
        <dbReference type="PROSITE-ProRule" id="PRU00267"/>
    </source>
</evidence>
<evidence type="ECO:0000256" key="1">
    <source>
        <dbReference type="ARBA" id="ARBA00023015"/>
    </source>
</evidence>
<evidence type="ECO:0000256" key="4">
    <source>
        <dbReference type="ARBA" id="ARBA00023242"/>
    </source>
</evidence>
<gene>
    <name evidence="10" type="ORF">BVRB_3g065800</name>
</gene>
<feature type="region of interest" description="Disordered" evidence="7">
    <location>
        <begin position="366"/>
        <end position="435"/>
    </location>
</feature>
<organism evidence="10 11">
    <name type="scientific">Beta vulgaris subsp. vulgaris</name>
    <name type="common">Beet</name>
    <dbReference type="NCBI Taxonomy" id="3555"/>
    <lineage>
        <taxon>Eukaryota</taxon>
        <taxon>Viridiplantae</taxon>
        <taxon>Streptophyta</taxon>
        <taxon>Embryophyta</taxon>
        <taxon>Tracheophyta</taxon>
        <taxon>Spermatophyta</taxon>
        <taxon>Magnoliopsida</taxon>
        <taxon>eudicotyledons</taxon>
        <taxon>Gunneridae</taxon>
        <taxon>Pentapetalae</taxon>
        <taxon>Caryophyllales</taxon>
        <taxon>Chenopodiaceae</taxon>
        <taxon>Betoideae</taxon>
        <taxon>Beta</taxon>
    </lineage>
</organism>
<dbReference type="GO" id="GO:0009860">
    <property type="term" value="P:pollen tube growth"/>
    <property type="evidence" value="ECO:0007669"/>
    <property type="project" value="EnsemblPlants"/>
</dbReference>
<feature type="domain" description="HMG box" evidence="8">
    <location>
        <begin position="268"/>
        <end position="335"/>
    </location>
</feature>
<feature type="compositionally biased region" description="Basic residues" evidence="7">
    <location>
        <begin position="248"/>
        <end position="260"/>
    </location>
</feature>
<keyword evidence="2 6" id="KW-0238">DNA-binding</keyword>
<dbReference type="InterPro" id="IPR045303">
    <property type="entry name" value="ARID_HMGB9-like"/>
</dbReference>
<evidence type="ECO:0000256" key="7">
    <source>
        <dbReference type="SAM" id="MobiDB-lite"/>
    </source>
</evidence>
<keyword evidence="3" id="KW-0804">Transcription</keyword>
<dbReference type="GO" id="GO:0019760">
    <property type="term" value="P:glucosinolate metabolic process"/>
    <property type="evidence" value="ECO:0007669"/>
    <property type="project" value="EnsemblPlants"/>
</dbReference>
<dbReference type="InterPro" id="IPR036431">
    <property type="entry name" value="ARID_dom_sf"/>
</dbReference>
<dbReference type="Gene3D" id="1.10.150.60">
    <property type="entry name" value="ARID DNA-binding domain"/>
    <property type="match status" value="1"/>
</dbReference>
<feature type="compositionally biased region" description="Acidic residues" evidence="7">
    <location>
        <begin position="461"/>
        <end position="470"/>
    </location>
</feature>